<dbReference type="GO" id="GO:0005886">
    <property type="term" value="C:plasma membrane"/>
    <property type="evidence" value="ECO:0007669"/>
    <property type="project" value="UniProtKB-SubCell"/>
</dbReference>
<dbReference type="Proteomes" id="UP000887569">
    <property type="component" value="Unplaced"/>
</dbReference>
<name>A0A915ADW8_PARUN</name>
<dbReference type="Gene3D" id="1.20.1070.10">
    <property type="entry name" value="Rhodopsin 7-helix transmembrane proteins"/>
    <property type="match status" value="2"/>
</dbReference>
<feature type="transmembrane region" description="Helical" evidence="12">
    <location>
        <begin position="31"/>
        <end position="54"/>
    </location>
</feature>
<evidence type="ECO:0000256" key="5">
    <source>
        <dbReference type="ARBA" id="ARBA00023040"/>
    </source>
</evidence>
<dbReference type="PRINTS" id="PR00237">
    <property type="entry name" value="GPCRRHODOPSN"/>
</dbReference>
<feature type="transmembrane region" description="Helical" evidence="12">
    <location>
        <begin position="185"/>
        <end position="204"/>
    </location>
</feature>
<keyword evidence="14" id="KW-1185">Reference proteome</keyword>
<dbReference type="PANTHER" id="PTHR24248">
    <property type="entry name" value="ADRENERGIC RECEPTOR-RELATED G-PROTEIN COUPLED RECEPTOR"/>
    <property type="match status" value="1"/>
</dbReference>
<dbReference type="InterPro" id="IPR000276">
    <property type="entry name" value="GPCR_Rhodpsn"/>
</dbReference>
<feature type="compositionally biased region" description="Polar residues" evidence="11">
    <location>
        <begin position="256"/>
        <end position="287"/>
    </location>
</feature>
<feature type="transmembrane region" description="Helical" evidence="12">
    <location>
        <begin position="751"/>
        <end position="777"/>
    </location>
</feature>
<evidence type="ECO:0000256" key="9">
    <source>
        <dbReference type="ARBA" id="ARBA00023224"/>
    </source>
</evidence>
<feature type="compositionally biased region" description="Low complexity" evidence="11">
    <location>
        <begin position="579"/>
        <end position="596"/>
    </location>
</feature>
<evidence type="ECO:0000256" key="7">
    <source>
        <dbReference type="ARBA" id="ARBA00023157"/>
    </source>
</evidence>
<feature type="region of interest" description="Disordered" evidence="11">
    <location>
        <begin position="577"/>
        <end position="624"/>
    </location>
</feature>
<reference evidence="15" key="1">
    <citation type="submission" date="2022-11" db="UniProtKB">
        <authorList>
            <consortium name="WormBaseParasite"/>
        </authorList>
    </citation>
    <scope>IDENTIFICATION</scope>
</reference>
<feature type="transmembrane region" description="Helical" evidence="12">
    <location>
        <begin position="66"/>
        <end position="86"/>
    </location>
</feature>
<evidence type="ECO:0000256" key="12">
    <source>
        <dbReference type="SAM" id="Phobius"/>
    </source>
</evidence>
<keyword evidence="8 10" id="KW-0675">Receptor</keyword>
<evidence type="ECO:0000256" key="6">
    <source>
        <dbReference type="ARBA" id="ARBA00023136"/>
    </source>
</evidence>
<comment type="similarity">
    <text evidence="10">Belongs to the G-protein coupled receptor 1 family.</text>
</comment>
<feature type="transmembrane region" description="Helical" evidence="12">
    <location>
        <begin position="715"/>
        <end position="739"/>
    </location>
</feature>
<comment type="subcellular location">
    <subcellularLocation>
        <location evidence="1">Cell membrane</location>
        <topology evidence="1">Multi-pass membrane protein</topology>
    </subcellularLocation>
</comment>
<dbReference type="PROSITE" id="PS00237">
    <property type="entry name" value="G_PROTEIN_RECEP_F1_1"/>
    <property type="match status" value="1"/>
</dbReference>
<accession>A0A915ADW8</accession>
<keyword evidence="3 10" id="KW-0812">Transmembrane</keyword>
<sequence>METRYDESLTLFGAESAPSQSSFNGEWRSGYLLLILLIGMIVFGNSLVVLAVVCDRKLRTMTTNKFIASLAVSDLLVGIVVMPLSLYAKVNNDQWDLGHQWCQFHLVTGVFSTTASIVHLVAISLDRYFAIMFPTEYQRHSVSTSAFPYVIMIWTMSFAVSSTLFMEKTIDASGVCWIENPQYLVLSSILSFFLPGAIVVYLYVKIFRKLRNHQLYMFGQASAFNPHRSRCGGANEKRQSLPRVIIEEVRSRRGSRLSQTGSNSESPTRRSSASGSHKSERSPSQPEIHTIAVVQKRWRSPTICAETFEHDRSMAAKKRVSIVPDPPSMDVSQHNYAMSMAINEEHLAYHRGGVTAADQPKETMLTIPPSAIPTSRRQSVGAEISIPLRLSENVNRNVARRCSIDHNLERRFSGEMEHSVWKPLPQPILAAFDKAYEEVSKGNDNLRCPSLVRDLDEHVPRMVLRTQLSTVVDEANLENAETGTTESTIAETAVTDSDVSSRRPLLLTVNRGKLKPLDCLRVSSFRNHVAERTVLPSVLMVPNAASVNTPPLTPNNVREAVPASLTVPKLWDCPSPTVASAPSSGNSSSYTSASGSDETDRRISMNSYGSSLTDGTDSTYEIDSRRSSAWSTLRTAVLARHLVGNVHFGASPQSTIKQKCSTVTLASSNDGYSSKKMSSISRGKLRKIATQVTRAIRRKRRESMAIRRESRATRVVAAILIAFLICWIPYFCITVYRGICTGLELTFDKELHVHLFVLSSWLGYAHSCFNPVIYTCLNKNFRRTIRKMLCFW</sequence>
<feature type="transmembrane region" description="Helical" evidence="12">
    <location>
        <begin position="146"/>
        <end position="165"/>
    </location>
</feature>
<keyword evidence="2" id="KW-1003">Cell membrane</keyword>
<evidence type="ECO:0000256" key="4">
    <source>
        <dbReference type="ARBA" id="ARBA00022989"/>
    </source>
</evidence>
<feature type="compositionally biased region" description="Polar residues" evidence="11">
    <location>
        <begin position="604"/>
        <end position="624"/>
    </location>
</feature>
<protein>
    <submittedName>
        <fullName evidence="15">G-protein coupled receptors family 1 profile domain-containing protein</fullName>
    </submittedName>
</protein>
<keyword evidence="7" id="KW-1015">Disulfide bond</keyword>
<proteinExistence type="inferred from homology"/>
<dbReference type="PANTHER" id="PTHR24248:SF125">
    <property type="entry name" value="DOPAMINE D2-LIKE RECEPTOR"/>
    <property type="match status" value="1"/>
</dbReference>
<evidence type="ECO:0000313" key="14">
    <source>
        <dbReference type="Proteomes" id="UP000887569"/>
    </source>
</evidence>
<evidence type="ECO:0000256" key="8">
    <source>
        <dbReference type="ARBA" id="ARBA00023170"/>
    </source>
</evidence>
<feature type="region of interest" description="Disordered" evidence="11">
    <location>
        <begin position="251"/>
        <end position="290"/>
    </location>
</feature>
<dbReference type="InterPro" id="IPR017452">
    <property type="entry name" value="GPCR_Rhodpsn_7TM"/>
</dbReference>
<organism evidence="14 15">
    <name type="scientific">Parascaris univalens</name>
    <name type="common">Nematode worm</name>
    <dbReference type="NCBI Taxonomy" id="6257"/>
    <lineage>
        <taxon>Eukaryota</taxon>
        <taxon>Metazoa</taxon>
        <taxon>Ecdysozoa</taxon>
        <taxon>Nematoda</taxon>
        <taxon>Chromadorea</taxon>
        <taxon>Rhabditida</taxon>
        <taxon>Spirurina</taxon>
        <taxon>Ascaridomorpha</taxon>
        <taxon>Ascaridoidea</taxon>
        <taxon>Ascarididae</taxon>
        <taxon>Parascaris</taxon>
    </lineage>
</organism>
<dbReference type="Pfam" id="PF00001">
    <property type="entry name" value="7tm_1"/>
    <property type="match status" value="2"/>
</dbReference>
<feature type="domain" description="G-protein coupled receptors family 1 profile" evidence="13">
    <location>
        <begin position="44"/>
        <end position="774"/>
    </location>
</feature>
<evidence type="ECO:0000256" key="10">
    <source>
        <dbReference type="RuleBase" id="RU000688"/>
    </source>
</evidence>
<dbReference type="SUPFAM" id="SSF81321">
    <property type="entry name" value="Family A G protein-coupled receptor-like"/>
    <property type="match status" value="2"/>
</dbReference>
<dbReference type="GO" id="GO:0004930">
    <property type="term" value="F:G protein-coupled receptor activity"/>
    <property type="evidence" value="ECO:0007669"/>
    <property type="project" value="UniProtKB-KW"/>
</dbReference>
<keyword evidence="4 12" id="KW-1133">Transmembrane helix</keyword>
<keyword evidence="5 10" id="KW-0297">G-protein coupled receptor</keyword>
<evidence type="ECO:0000256" key="3">
    <source>
        <dbReference type="ARBA" id="ARBA00022692"/>
    </source>
</evidence>
<feature type="transmembrane region" description="Helical" evidence="12">
    <location>
        <begin position="106"/>
        <end position="125"/>
    </location>
</feature>
<keyword evidence="6 12" id="KW-0472">Membrane</keyword>
<dbReference type="AlphaFoldDB" id="A0A915ADW8"/>
<keyword evidence="9 10" id="KW-0807">Transducer</keyword>
<evidence type="ECO:0000256" key="1">
    <source>
        <dbReference type="ARBA" id="ARBA00004651"/>
    </source>
</evidence>
<dbReference type="CDD" id="cd14967">
    <property type="entry name" value="7tmA_amine_R-like"/>
    <property type="match status" value="1"/>
</dbReference>
<evidence type="ECO:0000259" key="13">
    <source>
        <dbReference type="PROSITE" id="PS50262"/>
    </source>
</evidence>
<dbReference type="PROSITE" id="PS50262">
    <property type="entry name" value="G_PROTEIN_RECEP_F1_2"/>
    <property type="match status" value="1"/>
</dbReference>
<evidence type="ECO:0000313" key="15">
    <source>
        <dbReference type="WBParaSite" id="PgR006_g098_t01"/>
    </source>
</evidence>
<dbReference type="WBParaSite" id="PgR006_g098_t01">
    <property type="protein sequence ID" value="PgR006_g098_t01"/>
    <property type="gene ID" value="PgR006_g098"/>
</dbReference>
<evidence type="ECO:0000256" key="11">
    <source>
        <dbReference type="SAM" id="MobiDB-lite"/>
    </source>
</evidence>
<evidence type="ECO:0000256" key="2">
    <source>
        <dbReference type="ARBA" id="ARBA00022475"/>
    </source>
</evidence>